<keyword evidence="1" id="KW-0489">Methyltransferase</keyword>
<proteinExistence type="predicted"/>
<dbReference type="GO" id="GO:0032259">
    <property type="term" value="P:methylation"/>
    <property type="evidence" value="ECO:0007669"/>
    <property type="project" value="UniProtKB-KW"/>
</dbReference>
<sequence>MDMAREGRIKEEDVDSFNLPVYFTTPKELEDIIRSNGELKIEKMETLDDMGAHDAMPGLHSRVLYLRAVLERLIRTHFGHQILDELFDRLLSQTCSVLFLPPSSNPQIHHDLYPSHSSSLYLIHARLQFQPIIISKFKPKKTINKQGFTLFMD</sequence>
<gene>
    <name evidence="6" type="ORF">Bca52824_006580</name>
</gene>
<keyword evidence="7" id="KW-1185">Reference proteome</keyword>
<keyword evidence="2" id="KW-0808">Transferase</keyword>
<dbReference type="InterPro" id="IPR005299">
    <property type="entry name" value="MeTrfase_7"/>
</dbReference>
<name>A0A8X7W6B4_BRACI</name>
<evidence type="ECO:0000256" key="3">
    <source>
        <dbReference type="ARBA" id="ARBA00022691"/>
    </source>
</evidence>
<dbReference type="PANTHER" id="PTHR31009">
    <property type="entry name" value="S-ADENOSYL-L-METHIONINE:CARBOXYL METHYLTRANSFERASE FAMILY PROTEIN"/>
    <property type="match status" value="1"/>
</dbReference>
<evidence type="ECO:0000313" key="6">
    <source>
        <dbReference type="EMBL" id="KAG2323852.1"/>
    </source>
</evidence>
<evidence type="ECO:0000313" key="7">
    <source>
        <dbReference type="Proteomes" id="UP000886595"/>
    </source>
</evidence>
<evidence type="ECO:0000256" key="4">
    <source>
        <dbReference type="ARBA" id="ARBA00022723"/>
    </source>
</evidence>
<organism evidence="6 7">
    <name type="scientific">Brassica carinata</name>
    <name type="common">Ethiopian mustard</name>
    <name type="synonym">Abyssinian cabbage</name>
    <dbReference type="NCBI Taxonomy" id="52824"/>
    <lineage>
        <taxon>Eukaryota</taxon>
        <taxon>Viridiplantae</taxon>
        <taxon>Streptophyta</taxon>
        <taxon>Embryophyta</taxon>
        <taxon>Tracheophyta</taxon>
        <taxon>Spermatophyta</taxon>
        <taxon>Magnoliopsida</taxon>
        <taxon>eudicotyledons</taxon>
        <taxon>Gunneridae</taxon>
        <taxon>Pentapetalae</taxon>
        <taxon>rosids</taxon>
        <taxon>malvids</taxon>
        <taxon>Brassicales</taxon>
        <taxon>Brassicaceae</taxon>
        <taxon>Brassiceae</taxon>
        <taxon>Brassica</taxon>
    </lineage>
</organism>
<dbReference type="Gene3D" id="1.10.1200.270">
    <property type="entry name" value="Methyltransferase, alpha-helical capping domain"/>
    <property type="match status" value="1"/>
</dbReference>
<dbReference type="Gene3D" id="3.40.50.150">
    <property type="entry name" value="Vaccinia Virus protein VP39"/>
    <property type="match status" value="1"/>
</dbReference>
<evidence type="ECO:0000256" key="1">
    <source>
        <dbReference type="ARBA" id="ARBA00022603"/>
    </source>
</evidence>
<dbReference type="AlphaFoldDB" id="A0A8X7W6B4"/>
<dbReference type="SUPFAM" id="SSF53335">
    <property type="entry name" value="S-adenosyl-L-methionine-dependent methyltransferases"/>
    <property type="match status" value="1"/>
</dbReference>
<reference evidence="6 7" key="1">
    <citation type="submission" date="2020-02" db="EMBL/GenBank/DDBJ databases">
        <authorList>
            <person name="Ma Q."/>
            <person name="Huang Y."/>
            <person name="Song X."/>
            <person name="Pei D."/>
        </authorList>
    </citation>
    <scope>NUCLEOTIDE SEQUENCE [LARGE SCALE GENOMIC DNA]</scope>
    <source>
        <strain evidence="6">Sxm20200214</strain>
        <tissue evidence="6">Leaf</tissue>
    </source>
</reference>
<dbReference type="InterPro" id="IPR029063">
    <property type="entry name" value="SAM-dependent_MTases_sf"/>
</dbReference>
<dbReference type="InterPro" id="IPR042086">
    <property type="entry name" value="MeTrfase_capping"/>
</dbReference>
<dbReference type="OrthoDB" id="1523883at2759"/>
<protein>
    <submittedName>
        <fullName evidence="6">Uncharacterized protein</fullName>
    </submittedName>
</protein>
<evidence type="ECO:0000256" key="2">
    <source>
        <dbReference type="ARBA" id="ARBA00022679"/>
    </source>
</evidence>
<dbReference type="Pfam" id="PF03492">
    <property type="entry name" value="Methyltransf_7"/>
    <property type="match status" value="1"/>
</dbReference>
<dbReference type="GO" id="GO:0008168">
    <property type="term" value="F:methyltransferase activity"/>
    <property type="evidence" value="ECO:0007669"/>
    <property type="project" value="UniProtKB-KW"/>
</dbReference>
<comment type="caution">
    <text evidence="6">The sequence shown here is derived from an EMBL/GenBank/DDBJ whole genome shotgun (WGS) entry which is preliminary data.</text>
</comment>
<dbReference type="GO" id="GO:0046872">
    <property type="term" value="F:metal ion binding"/>
    <property type="evidence" value="ECO:0007669"/>
    <property type="project" value="UniProtKB-KW"/>
</dbReference>
<keyword evidence="4" id="KW-0479">Metal-binding</keyword>
<keyword evidence="3" id="KW-0949">S-adenosyl-L-methionine</keyword>
<evidence type="ECO:0000256" key="5">
    <source>
        <dbReference type="ARBA" id="ARBA00022842"/>
    </source>
</evidence>
<dbReference type="Proteomes" id="UP000886595">
    <property type="component" value="Unassembled WGS sequence"/>
</dbReference>
<accession>A0A8X7W6B4</accession>
<dbReference type="EMBL" id="JAAMPC010000002">
    <property type="protein sequence ID" value="KAG2323852.1"/>
    <property type="molecule type" value="Genomic_DNA"/>
</dbReference>
<keyword evidence="5" id="KW-0460">Magnesium</keyword>